<dbReference type="Gene3D" id="3.30.565.10">
    <property type="entry name" value="Histidine kinase-like ATPase, C-terminal domain"/>
    <property type="match status" value="1"/>
</dbReference>
<organism evidence="12 13">
    <name type="scientific">Nonomuraea glycinis</name>
    <dbReference type="NCBI Taxonomy" id="2047744"/>
    <lineage>
        <taxon>Bacteria</taxon>
        <taxon>Bacillati</taxon>
        <taxon>Actinomycetota</taxon>
        <taxon>Actinomycetes</taxon>
        <taxon>Streptosporangiales</taxon>
        <taxon>Streptosporangiaceae</taxon>
        <taxon>Nonomuraea</taxon>
    </lineage>
</organism>
<gene>
    <name evidence="12" type="ORF">GCM10012278_27840</name>
</gene>
<protein>
    <recommendedName>
        <fullName evidence="2">histidine kinase</fullName>
        <ecNumber evidence="2">2.7.13.3</ecNumber>
    </recommendedName>
</protein>
<dbReference type="SUPFAM" id="SSF55874">
    <property type="entry name" value="ATPase domain of HSP90 chaperone/DNA topoisomerase II/histidine kinase"/>
    <property type="match status" value="1"/>
</dbReference>
<evidence type="ECO:0000313" key="12">
    <source>
        <dbReference type="EMBL" id="GGP06040.1"/>
    </source>
</evidence>
<keyword evidence="9" id="KW-0812">Transmembrane</keyword>
<evidence type="ECO:0000256" key="3">
    <source>
        <dbReference type="ARBA" id="ARBA00022553"/>
    </source>
</evidence>
<dbReference type="GO" id="GO:0005524">
    <property type="term" value="F:ATP binding"/>
    <property type="evidence" value="ECO:0007669"/>
    <property type="project" value="UniProtKB-KW"/>
</dbReference>
<dbReference type="InterPro" id="IPR011712">
    <property type="entry name" value="Sig_transdc_His_kin_sub3_dim/P"/>
</dbReference>
<accession>A0A918A3P7</accession>
<dbReference type="GO" id="GO:0000155">
    <property type="term" value="F:phosphorelay sensor kinase activity"/>
    <property type="evidence" value="ECO:0007669"/>
    <property type="project" value="InterPro"/>
</dbReference>
<dbReference type="Gene3D" id="1.20.5.1930">
    <property type="match status" value="1"/>
</dbReference>
<keyword evidence="9" id="KW-1133">Transmembrane helix</keyword>
<keyword evidence="7" id="KW-0067">ATP-binding</keyword>
<comment type="caution">
    <text evidence="12">The sequence shown here is derived from an EMBL/GenBank/DDBJ whole genome shotgun (WGS) entry which is preliminary data.</text>
</comment>
<evidence type="ECO:0000313" key="13">
    <source>
        <dbReference type="Proteomes" id="UP000660745"/>
    </source>
</evidence>
<feature type="transmembrane region" description="Helical" evidence="9">
    <location>
        <begin position="39"/>
        <end position="60"/>
    </location>
</feature>
<name>A0A918A3P7_9ACTN</name>
<dbReference type="GO" id="GO:0046983">
    <property type="term" value="F:protein dimerization activity"/>
    <property type="evidence" value="ECO:0007669"/>
    <property type="project" value="InterPro"/>
</dbReference>
<evidence type="ECO:0000259" key="11">
    <source>
        <dbReference type="Pfam" id="PF07730"/>
    </source>
</evidence>
<dbReference type="Proteomes" id="UP000660745">
    <property type="component" value="Unassembled WGS sequence"/>
</dbReference>
<dbReference type="GO" id="GO:0016020">
    <property type="term" value="C:membrane"/>
    <property type="evidence" value="ECO:0007669"/>
    <property type="project" value="InterPro"/>
</dbReference>
<evidence type="ECO:0000256" key="8">
    <source>
        <dbReference type="ARBA" id="ARBA00023012"/>
    </source>
</evidence>
<keyword evidence="9" id="KW-0472">Membrane</keyword>
<dbReference type="AlphaFoldDB" id="A0A918A3P7"/>
<evidence type="ECO:0000256" key="1">
    <source>
        <dbReference type="ARBA" id="ARBA00000085"/>
    </source>
</evidence>
<dbReference type="InterPro" id="IPR050482">
    <property type="entry name" value="Sensor_HK_TwoCompSys"/>
</dbReference>
<feature type="domain" description="Signal transduction histidine kinase subgroup 3 dimerisation and phosphoacceptor" evidence="11">
    <location>
        <begin position="238"/>
        <end position="303"/>
    </location>
</feature>
<dbReference type="InterPro" id="IPR003594">
    <property type="entry name" value="HATPase_dom"/>
</dbReference>
<keyword evidence="8" id="KW-0902">Two-component regulatory system</keyword>
<keyword evidence="5" id="KW-0547">Nucleotide-binding</keyword>
<feature type="transmembrane region" description="Helical" evidence="9">
    <location>
        <begin position="170"/>
        <end position="190"/>
    </location>
</feature>
<keyword evidence="6 12" id="KW-0418">Kinase</keyword>
<reference evidence="12" key="1">
    <citation type="journal article" date="2014" name="Int. J. Syst. Evol. Microbiol.">
        <title>Complete genome sequence of Corynebacterium casei LMG S-19264T (=DSM 44701T), isolated from a smear-ripened cheese.</title>
        <authorList>
            <consortium name="US DOE Joint Genome Institute (JGI-PGF)"/>
            <person name="Walter F."/>
            <person name="Albersmeier A."/>
            <person name="Kalinowski J."/>
            <person name="Ruckert C."/>
        </authorList>
    </citation>
    <scope>NUCLEOTIDE SEQUENCE</scope>
    <source>
        <strain evidence="12">CGMCC 4.7430</strain>
    </source>
</reference>
<keyword evidence="4" id="KW-0808">Transferase</keyword>
<dbReference type="Pfam" id="PF07730">
    <property type="entry name" value="HisKA_3"/>
    <property type="match status" value="1"/>
</dbReference>
<dbReference type="EC" id="2.7.13.3" evidence="2"/>
<evidence type="ECO:0000259" key="10">
    <source>
        <dbReference type="Pfam" id="PF02518"/>
    </source>
</evidence>
<comment type="catalytic activity">
    <reaction evidence="1">
        <text>ATP + protein L-histidine = ADP + protein N-phospho-L-histidine.</text>
        <dbReference type="EC" id="2.7.13.3"/>
    </reaction>
</comment>
<keyword evidence="3" id="KW-0597">Phosphoprotein</keyword>
<sequence>MDSGDNVPVETGDRRLWQLYVRDVLRPEKASARPSRRALVTDATLAIALTAAAVVAAGLFPGGDPFLIAQPQLIEPLRLRSLPPALPSLPLLPPLPGAGLPGQAEPAMYEAVLVGLTASPLAARRRFPLVTFWAVLAAALLTSDVATWVTVLTCAIAAYGVIAYGRDRPVAVASLALAAVLAGAAFESVAPGLPSWLGPFVVLLSAGVLAGFVRFWPQRQADLRRAQEEATRRAVEEERSRIAGELHDVVTHNVSVMLIQAGAARKVMDVAPQEAKQALLAVEAGGRAAMAELRHVMGLLAGPDGEHPGDPADGLEPQPGLDRLDTLVERVRGAGMAVHVTTSLPSGPLPAGIDLAAYRVVQEALTNTIKHAAGATVSVAIECAGDWLEIEVTDTGATRKARKVLPRSGRGLIGLRERLAVYGGTLDAGPRPGGGYRIKARLPWTPA</sequence>
<dbReference type="CDD" id="cd16917">
    <property type="entry name" value="HATPase_UhpB-NarQ-NarX-like"/>
    <property type="match status" value="1"/>
</dbReference>
<evidence type="ECO:0000256" key="9">
    <source>
        <dbReference type="SAM" id="Phobius"/>
    </source>
</evidence>
<evidence type="ECO:0000256" key="7">
    <source>
        <dbReference type="ARBA" id="ARBA00022840"/>
    </source>
</evidence>
<feature type="domain" description="Histidine kinase/HSP90-like ATPase" evidence="10">
    <location>
        <begin position="356"/>
        <end position="444"/>
    </location>
</feature>
<evidence type="ECO:0000256" key="6">
    <source>
        <dbReference type="ARBA" id="ARBA00022777"/>
    </source>
</evidence>
<dbReference type="PANTHER" id="PTHR24421">
    <property type="entry name" value="NITRATE/NITRITE SENSOR PROTEIN NARX-RELATED"/>
    <property type="match status" value="1"/>
</dbReference>
<dbReference type="InterPro" id="IPR036890">
    <property type="entry name" value="HATPase_C_sf"/>
</dbReference>
<keyword evidence="13" id="KW-1185">Reference proteome</keyword>
<evidence type="ECO:0000256" key="5">
    <source>
        <dbReference type="ARBA" id="ARBA00022741"/>
    </source>
</evidence>
<proteinExistence type="predicted"/>
<reference evidence="12" key="2">
    <citation type="submission" date="2020-09" db="EMBL/GenBank/DDBJ databases">
        <authorList>
            <person name="Sun Q."/>
            <person name="Zhou Y."/>
        </authorList>
    </citation>
    <scope>NUCLEOTIDE SEQUENCE</scope>
    <source>
        <strain evidence="12">CGMCC 4.7430</strain>
    </source>
</reference>
<dbReference type="Pfam" id="PF02518">
    <property type="entry name" value="HATPase_c"/>
    <property type="match status" value="1"/>
</dbReference>
<feature type="transmembrane region" description="Helical" evidence="9">
    <location>
        <begin position="196"/>
        <end position="216"/>
    </location>
</feature>
<feature type="transmembrane region" description="Helical" evidence="9">
    <location>
        <begin position="130"/>
        <end position="158"/>
    </location>
</feature>
<evidence type="ECO:0000256" key="4">
    <source>
        <dbReference type="ARBA" id="ARBA00022679"/>
    </source>
</evidence>
<dbReference type="PANTHER" id="PTHR24421:SF10">
    <property type="entry name" value="NITRATE_NITRITE SENSOR PROTEIN NARQ"/>
    <property type="match status" value="1"/>
</dbReference>
<dbReference type="EMBL" id="BMNK01000004">
    <property type="protein sequence ID" value="GGP06040.1"/>
    <property type="molecule type" value="Genomic_DNA"/>
</dbReference>
<evidence type="ECO:0000256" key="2">
    <source>
        <dbReference type="ARBA" id="ARBA00012438"/>
    </source>
</evidence>